<keyword evidence="3" id="KW-1185">Reference proteome</keyword>
<evidence type="ECO:0000313" key="3">
    <source>
        <dbReference type="Proteomes" id="UP000004995"/>
    </source>
</evidence>
<evidence type="ECO:0000256" key="1">
    <source>
        <dbReference type="SAM" id="MobiDB-lite"/>
    </source>
</evidence>
<dbReference type="AlphaFoldDB" id="K3ZYK0"/>
<reference evidence="2" key="2">
    <citation type="submission" date="2018-08" db="UniProtKB">
        <authorList>
            <consortium name="EnsemblPlants"/>
        </authorList>
    </citation>
    <scope>IDENTIFICATION</scope>
    <source>
        <strain evidence="2">Yugu1</strain>
    </source>
</reference>
<proteinExistence type="predicted"/>
<name>K3ZYK0_SETIT</name>
<dbReference type="EnsemblPlants" id="KQL22483">
    <property type="protein sequence ID" value="KQL22483"/>
    <property type="gene ID" value="SETIT_031682mg"/>
</dbReference>
<dbReference type="EMBL" id="AGNK02000686">
    <property type="status" value="NOT_ANNOTATED_CDS"/>
    <property type="molecule type" value="Genomic_DNA"/>
</dbReference>
<protein>
    <submittedName>
        <fullName evidence="2">Uncharacterized protein</fullName>
    </submittedName>
</protein>
<organism evidence="2 3">
    <name type="scientific">Setaria italica</name>
    <name type="common">Foxtail millet</name>
    <name type="synonym">Panicum italicum</name>
    <dbReference type="NCBI Taxonomy" id="4555"/>
    <lineage>
        <taxon>Eukaryota</taxon>
        <taxon>Viridiplantae</taxon>
        <taxon>Streptophyta</taxon>
        <taxon>Embryophyta</taxon>
        <taxon>Tracheophyta</taxon>
        <taxon>Spermatophyta</taxon>
        <taxon>Magnoliopsida</taxon>
        <taxon>Liliopsida</taxon>
        <taxon>Poales</taxon>
        <taxon>Poaceae</taxon>
        <taxon>PACMAD clade</taxon>
        <taxon>Panicoideae</taxon>
        <taxon>Panicodae</taxon>
        <taxon>Paniceae</taxon>
        <taxon>Cenchrinae</taxon>
        <taxon>Setaria</taxon>
    </lineage>
</organism>
<sequence length="84" mass="9678">MKLLPTRSAHSCHLRDNNICKDQSIFEIPQHMYCALHFHFQMIYNTKLDQPLSLHTTFSSDRLHAKPPSPMVQLPQYASPAKSS</sequence>
<reference evidence="3" key="1">
    <citation type="journal article" date="2012" name="Nat. Biotechnol.">
        <title>Reference genome sequence of the model plant Setaria.</title>
        <authorList>
            <person name="Bennetzen J.L."/>
            <person name="Schmutz J."/>
            <person name="Wang H."/>
            <person name="Percifield R."/>
            <person name="Hawkins J."/>
            <person name="Pontaroli A.C."/>
            <person name="Estep M."/>
            <person name="Feng L."/>
            <person name="Vaughn J.N."/>
            <person name="Grimwood J."/>
            <person name="Jenkins J."/>
            <person name="Barry K."/>
            <person name="Lindquist E."/>
            <person name="Hellsten U."/>
            <person name="Deshpande S."/>
            <person name="Wang X."/>
            <person name="Wu X."/>
            <person name="Mitros T."/>
            <person name="Triplett J."/>
            <person name="Yang X."/>
            <person name="Ye C.Y."/>
            <person name="Mauro-Herrera M."/>
            <person name="Wang L."/>
            <person name="Li P."/>
            <person name="Sharma M."/>
            <person name="Sharma R."/>
            <person name="Ronald P.C."/>
            <person name="Panaud O."/>
            <person name="Kellogg E.A."/>
            <person name="Brutnell T.P."/>
            <person name="Doust A.N."/>
            <person name="Tuskan G.A."/>
            <person name="Rokhsar D."/>
            <person name="Devos K.M."/>
        </authorList>
    </citation>
    <scope>NUCLEOTIDE SEQUENCE [LARGE SCALE GENOMIC DNA]</scope>
    <source>
        <strain evidence="3">cv. Yugu1</strain>
    </source>
</reference>
<dbReference type="HOGENOM" id="CLU_2531747_0_0_1"/>
<evidence type="ECO:0000313" key="2">
    <source>
        <dbReference type="EnsemblPlants" id="KQL22483"/>
    </source>
</evidence>
<accession>K3ZYK0</accession>
<dbReference type="Gramene" id="KQL22483">
    <property type="protein sequence ID" value="KQL22483"/>
    <property type="gene ID" value="SETIT_031682mg"/>
</dbReference>
<dbReference type="InParanoid" id="K3ZYK0"/>
<feature type="region of interest" description="Disordered" evidence="1">
    <location>
        <begin position="64"/>
        <end position="84"/>
    </location>
</feature>
<dbReference type="Proteomes" id="UP000004995">
    <property type="component" value="Unassembled WGS sequence"/>
</dbReference>